<evidence type="ECO:0000313" key="8">
    <source>
        <dbReference type="EMBL" id="CAL4917937.1"/>
    </source>
</evidence>
<keyword evidence="5" id="KW-0539">Nucleus</keyword>
<evidence type="ECO:0000313" key="9">
    <source>
        <dbReference type="Proteomes" id="UP001497457"/>
    </source>
</evidence>
<feature type="region of interest" description="Disordered" evidence="6">
    <location>
        <begin position="204"/>
        <end position="241"/>
    </location>
</feature>
<evidence type="ECO:0000256" key="3">
    <source>
        <dbReference type="ARBA" id="ARBA00023125"/>
    </source>
</evidence>
<evidence type="ECO:0000256" key="1">
    <source>
        <dbReference type="ARBA" id="ARBA00004123"/>
    </source>
</evidence>
<dbReference type="GO" id="GO:0003677">
    <property type="term" value="F:DNA binding"/>
    <property type="evidence" value="ECO:0007669"/>
    <property type="project" value="UniProtKB-KW"/>
</dbReference>
<dbReference type="EMBL" id="OZ075123">
    <property type="protein sequence ID" value="CAL4917937.1"/>
    <property type="molecule type" value="Genomic_DNA"/>
</dbReference>
<dbReference type="SMART" id="SM01019">
    <property type="entry name" value="B3"/>
    <property type="match status" value="3"/>
</dbReference>
<evidence type="ECO:0000256" key="2">
    <source>
        <dbReference type="ARBA" id="ARBA00023015"/>
    </source>
</evidence>
<sequence length="579" mass="65384">MLAGHCLTGASICTHSFELSSPHHHFLVELLHEVVMARNGGSRMKKPCDCCKRYLDHLDGKNQNMNFFLRQMTANFKHSMVMPNRFLKHFAGKLSGTIKLESLNGNLYDVEVTERFNKVILRHGWGDFVDAHHIEENNFLLFRHIEDSRFEVLILDADGCEKVFPCGGIKNTRSVQENIVDSVYISSGSCHGATESSASERLVRCEKGGSSHRGKNTKMAAASSSSESSGEDNLSENKSFDMDDLQTNPGLGYVLSRGSYLSEAQEERVIALIQEIQPDSTVYAAVMGKCNIEQPGPYLSIPKEYAFEHCLHGRTNVTLQRPGKSKKWHPRFYEWKDKRFMLRGQWLDFVRDNHVQEEDICLFVLAKGGRRFTFTVYLLRATATYSRGGTAFQRAGSCHGRSSTKMASVVHIKEESTDADNVSLESDMDEAYHKSLKSNSGGPSEAPYVVSSKSCLSQSQKKIVEEKVGAIQSEVPIFVAIMKKMNVDITRCCMIELGKQFATSHLPHRGQTVLLQCMNKTWTTKLVIRSGMRRWYLIGGWSTFARENGLRLGDICLFELKKNEEELTMKVHIISREQF</sequence>
<dbReference type="CDD" id="cd10017">
    <property type="entry name" value="B3_DNA"/>
    <property type="match status" value="3"/>
</dbReference>
<dbReference type="PANTHER" id="PTHR31391:SF167">
    <property type="entry name" value="TF-B3 DOMAIN-CONTAINING PROTEIN"/>
    <property type="match status" value="1"/>
</dbReference>
<proteinExistence type="predicted"/>
<dbReference type="InterPro" id="IPR015300">
    <property type="entry name" value="DNA-bd_pseudobarrel_sf"/>
</dbReference>
<feature type="domain" description="TF-B3" evidence="7">
    <location>
        <begin position="65"/>
        <end position="158"/>
    </location>
</feature>
<reference evidence="8 9" key="2">
    <citation type="submission" date="2024-10" db="EMBL/GenBank/DDBJ databases">
        <authorList>
            <person name="Ryan C."/>
        </authorList>
    </citation>
    <scope>NUCLEOTIDE SEQUENCE [LARGE SCALE GENOMIC DNA]</scope>
</reference>
<dbReference type="Gene3D" id="2.40.330.10">
    <property type="entry name" value="DNA-binding pseudobarrel domain"/>
    <property type="match status" value="3"/>
</dbReference>
<dbReference type="InterPro" id="IPR044837">
    <property type="entry name" value="REM16-like"/>
</dbReference>
<accession>A0ABC8WYG6</accession>
<name>A0ABC8WYG6_9POAL</name>
<organism evidence="8 9">
    <name type="scientific">Urochloa decumbens</name>
    <dbReference type="NCBI Taxonomy" id="240449"/>
    <lineage>
        <taxon>Eukaryota</taxon>
        <taxon>Viridiplantae</taxon>
        <taxon>Streptophyta</taxon>
        <taxon>Embryophyta</taxon>
        <taxon>Tracheophyta</taxon>
        <taxon>Spermatophyta</taxon>
        <taxon>Magnoliopsida</taxon>
        <taxon>Liliopsida</taxon>
        <taxon>Poales</taxon>
        <taxon>Poaceae</taxon>
        <taxon>PACMAD clade</taxon>
        <taxon>Panicoideae</taxon>
        <taxon>Panicodae</taxon>
        <taxon>Paniceae</taxon>
        <taxon>Melinidinae</taxon>
        <taxon>Urochloa</taxon>
    </lineage>
</organism>
<keyword evidence="4" id="KW-0804">Transcription</keyword>
<comment type="subcellular location">
    <subcellularLocation>
        <location evidence="1">Nucleus</location>
    </subcellularLocation>
</comment>
<gene>
    <name evidence="8" type="ORF">URODEC1_LOCUS18867</name>
</gene>
<evidence type="ECO:0000256" key="5">
    <source>
        <dbReference type="ARBA" id="ARBA00023242"/>
    </source>
</evidence>
<dbReference type="AlphaFoldDB" id="A0ABC8WYG6"/>
<dbReference type="Proteomes" id="UP001497457">
    <property type="component" value="Chromosome 13rd"/>
</dbReference>
<keyword evidence="3" id="KW-0238">DNA-binding</keyword>
<reference evidence="9" key="1">
    <citation type="submission" date="2024-06" db="EMBL/GenBank/DDBJ databases">
        <authorList>
            <person name="Ryan C."/>
        </authorList>
    </citation>
    <scope>NUCLEOTIDE SEQUENCE [LARGE SCALE GENOMIC DNA]</scope>
</reference>
<dbReference type="Pfam" id="PF02362">
    <property type="entry name" value="B3"/>
    <property type="match status" value="3"/>
</dbReference>
<dbReference type="InterPro" id="IPR003340">
    <property type="entry name" value="B3_DNA-bd"/>
</dbReference>
<evidence type="ECO:0000259" key="7">
    <source>
        <dbReference type="PROSITE" id="PS50863"/>
    </source>
</evidence>
<evidence type="ECO:0000256" key="4">
    <source>
        <dbReference type="ARBA" id="ARBA00023163"/>
    </source>
</evidence>
<protein>
    <recommendedName>
        <fullName evidence="7">TF-B3 domain-containing protein</fullName>
    </recommendedName>
</protein>
<dbReference type="PANTHER" id="PTHR31391">
    <property type="entry name" value="B3 DOMAIN-CONTAINING PROTEIN OS11G0197600-RELATED"/>
    <property type="match status" value="1"/>
</dbReference>
<evidence type="ECO:0000256" key="6">
    <source>
        <dbReference type="SAM" id="MobiDB-lite"/>
    </source>
</evidence>
<keyword evidence="2" id="KW-0805">Transcription regulation</keyword>
<dbReference type="PROSITE" id="PS50863">
    <property type="entry name" value="B3"/>
    <property type="match status" value="3"/>
</dbReference>
<feature type="domain" description="TF-B3" evidence="7">
    <location>
        <begin position="299"/>
        <end position="382"/>
    </location>
</feature>
<dbReference type="GO" id="GO:0005634">
    <property type="term" value="C:nucleus"/>
    <property type="evidence" value="ECO:0007669"/>
    <property type="project" value="UniProtKB-SubCell"/>
</dbReference>
<feature type="domain" description="TF-B3" evidence="7">
    <location>
        <begin position="480"/>
        <end position="577"/>
    </location>
</feature>
<dbReference type="SUPFAM" id="SSF101936">
    <property type="entry name" value="DNA-binding pseudobarrel domain"/>
    <property type="match status" value="3"/>
</dbReference>
<keyword evidence="9" id="KW-1185">Reference proteome</keyword>